<dbReference type="AlphaFoldDB" id="A0A1K0FE63"/>
<comment type="caution">
    <text evidence="2">The sequence shown here is derived from an EMBL/GenBank/DDBJ whole genome shotgun (WGS) entry which is preliminary data.</text>
</comment>
<feature type="region of interest" description="Disordered" evidence="1">
    <location>
        <begin position="12"/>
        <end position="34"/>
    </location>
</feature>
<dbReference type="EMBL" id="MEIA01000439">
    <property type="protein sequence ID" value="OJF11127.1"/>
    <property type="molecule type" value="Genomic_DNA"/>
</dbReference>
<evidence type="ECO:0000313" key="3">
    <source>
        <dbReference type="Proteomes" id="UP000182486"/>
    </source>
</evidence>
<keyword evidence="3" id="KW-1185">Reference proteome</keyword>
<name>A0A1K0FE63_9ACTN</name>
<reference evidence="2 3" key="1">
    <citation type="submission" date="2016-09" db="EMBL/GenBank/DDBJ databases">
        <title>Couchioplanes caeruleus draft genome sequence.</title>
        <authorList>
            <person name="Sheehan J."/>
            <person name="Caffrey P."/>
        </authorList>
    </citation>
    <scope>NUCLEOTIDE SEQUENCE [LARGE SCALE GENOMIC DNA]</scope>
    <source>
        <strain evidence="2 3">DSM 43634</strain>
    </source>
</reference>
<dbReference type="RefSeq" id="WP_170047584.1">
    <property type="nucleotide sequence ID" value="NZ_MEIA01000439.1"/>
</dbReference>
<evidence type="ECO:0000256" key="1">
    <source>
        <dbReference type="SAM" id="MobiDB-lite"/>
    </source>
</evidence>
<evidence type="ECO:0000313" key="2">
    <source>
        <dbReference type="EMBL" id="OJF11127.1"/>
    </source>
</evidence>
<proteinExistence type="predicted"/>
<gene>
    <name evidence="2" type="ORF">BG844_28735</name>
</gene>
<organism evidence="2 3">
    <name type="scientific">Couchioplanes caeruleus subsp. caeruleus</name>
    <dbReference type="NCBI Taxonomy" id="56427"/>
    <lineage>
        <taxon>Bacteria</taxon>
        <taxon>Bacillati</taxon>
        <taxon>Actinomycetota</taxon>
        <taxon>Actinomycetes</taxon>
        <taxon>Micromonosporales</taxon>
        <taxon>Micromonosporaceae</taxon>
        <taxon>Couchioplanes</taxon>
    </lineage>
</organism>
<protein>
    <submittedName>
        <fullName evidence="2">Uncharacterized protein</fullName>
    </submittedName>
</protein>
<accession>A0A1K0FE63</accession>
<dbReference type="Proteomes" id="UP000182486">
    <property type="component" value="Unassembled WGS sequence"/>
</dbReference>
<feature type="compositionally biased region" description="Pro residues" evidence="1">
    <location>
        <begin position="14"/>
        <end position="24"/>
    </location>
</feature>
<sequence length="119" mass="13138">MYSEIFAELAGVTMPPPLQPPQEPPNFDTGRHAGTYLGHEHEHEVLDHDGVPGLRWAVTGSPAEVMPTAEGEYETIAAGKDLLLYREPGQHRWRPATFVQLPDGRPGLYIGLRADTRAI</sequence>